<dbReference type="PANTHER" id="PTHR10794">
    <property type="entry name" value="ABHYDROLASE DOMAIN-CONTAINING PROTEIN"/>
    <property type="match status" value="1"/>
</dbReference>
<keyword evidence="3" id="KW-0472">Membrane</keyword>
<proteinExistence type="inferred from homology"/>
<organism evidence="4 5">
    <name type="scientific">Escallonia rubra</name>
    <dbReference type="NCBI Taxonomy" id="112253"/>
    <lineage>
        <taxon>Eukaryota</taxon>
        <taxon>Viridiplantae</taxon>
        <taxon>Streptophyta</taxon>
        <taxon>Embryophyta</taxon>
        <taxon>Tracheophyta</taxon>
        <taxon>Spermatophyta</taxon>
        <taxon>Magnoliopsida</taxon>
        <taxon>eudicotyledons</taxon>
        <taxon>Gunneridae</taxon>
        <taxon>Pentapetalae</taxon>
        <taxon>asterids</taxon>
        <taxon>campanulids</taxon>
        <taxon>Escalloniales</taxon>
        <taxon>Escalloniaceae</taxon>
        <taxon>Escallonia</taxon>
    </lineage>
</organism>
<evidence type="ECO:0000313" key="5">
    <source>
        <dbReference type="Proteomes" id="UP001187471"/>
    </source>
</evidence>
<comment type="caution">
    <text evidence="4">The sequence shown here is derived from an EMBL/GenBank/DDBJ whole genome shotgun (WGS) entry which is preliminary data.</text>
</comment>
<dbReference type="PANTHER" id="PTHR10794:SF63">
    <property type="entry name" value="ALPHA_BETA HYDROLASE 1, ISOFORM A"/>
    <property type="match status" value="1"/>
</dbReference>
<evidence type="ECO:0000256" key="2">
    <source>
        <dbReference type="SAM" id="MobiDB-lite"/>
    </source>
</evidence>
<keyword evidence="3" id="KW-0812">Transmembrane</keyword>
<dbReference type="SUPFAM" id="SSF53474">
    <property type="entry name" value="alpha/beta-Hydrolases"/>
    <property type="match status" value="1"/>
</dbReference>
<dbReference type="AlphaFoldDB" id="A0AA88U8K3"/>
<evidence type="ECO:0000256" key="1">
    <source>
        <dbReference type="ARBA" id="ARBA00010884"/>
    </source>
</evidence>
<dbReference type="Proteomes" id="UP001187471">
    <property type="component" value="Unassembled WGS sequence"/>
</dbReference>
<dbReference type="EMBL" id="JAVXUO010002500">
    <property type="protein sequence ID" value="KAK2972661.1"/>
    <property type="molecule type" value="Genomic_DNA"/>
</dbReference>
<accession>A0AA88U8K3</accession>
<keyword evidence="3" id="KW-1133">Transmembrane helix</keyword>
<keyword evidence="5" id="KW-1185">Reference proteome</keyword>
<feature type="region of interest" description="Disordered" evidence="2">
    <location>
        <begin position="1"/>
        <end position="23"/>
    </location>
</feature>
<gene>
    <name evidence="4" type="ORF">RJ640_003434</name>
</gene>
<dbReference type="Gene3D" id="3.40.50.1820">
    <property type="entry name" value="alpha/beta hydrolase"/>
    <property type="match status" value="1"/>
</dbReference>
<dbReference type="InterPro" id="IPR029058">
    <property type="entry name" value="AB_hydrolase_fold"/>
</dbReference>
<name>A0AA88U8K3_9ASTE</name>
<dbReference type="GO" id="GO:0047372">
    <property type="term" value="F:monoacylglycerol lipase activity"/>
    <property type="evidence" value="ECO:0007669"/>
    <property type="project" value="TreeGrafter"/>
</dbReference>
<protein>
    <submittedName>
        <fullName evidence="4">Uncharacterized protein</fullName>
    </submittedName>
</protein>
<comment type="similarity">
    <text evidence="1">Belongs to the AB hydrolase superfamily. AB hydrolase 4 family.</text>
</comment>
<dbReference type="InterPro" id="IPR050960">
    <property type="entry name" value="AB_hydrolase_4_sf"/>
</dbReference>
<reference evidence="4" key="1">
    <citation type="submission" date="2022-12" db="EMBL/GenBank/DDBJ databases">
        <title>Draft genome assemblies for two species of Escallonia (Escalloniales).</title>
        <authorList>
            <person name="Chanderbali A."/>
            <person name="Dervinis C."/>
            <person name="Anghel I."/>
            <person name="Soltis D."/>
            <person name="Soltis P."/>
            <person name="Zapata F."/>
        </authorList>
    </citation>
    <scope>NUCLEOTIDE SEQUENCE</scope>
    <source>
        <strain evidence="4">UCBG92.1500</strain>
        <tissue evidence="4">Leaf</tissue>
    </source>
</reference>
<sequence length="554" mass="62481">MAVAESRVYYRSKSPPSSLVSRRHHHQLSSMDCSESKDSASPVNAYELLFTVIRMIPKSHYVLGFISVTIVFFYNFLEFHFFEDVVLGFRGSPVSLTFNSGSEIYQGVASKCRILHGSIQQVVSDSGVWDPWLRHYPEILVCAQSGVVKLVPGNTMAFKSSYSNYIFEFLWEASFVQLQKYIKHLAFDMAKHGWNVVVSNHRGLGGISVTTDCFYNAGWTQDTRDVIKYLHHEYPNAPLFAIGLSIGANILEPLASGYEKGVHSHLDIHSRMGRSAFYSEVENVLTTQEALAMQMVKYFHFREIRGLAFLMSERKISEKIEEGGKSQEKFLQKEGREKRWKLWQLDVKNGFPYAEFDQEIKMEQPLRFKFTMFPDHRPRKRHLGAEKRILRYLNRRLTHWLLYKKDVPFTFSGLTDADWPAILYFSVLEEVLEEEVDLIVVDFNEQLADISKVKYLGEDGDNVPVAGAAAVCSPWDLLEKGSKIVQGLYRLYGATVGVAVGSGEGAEALHATRLELALEGGARGPGELALAGGLAALPVALVHASVAQRYLPDS</sequence>
<evidence type="ECO:0000256" key="3">
    <source>
        <dbReference type="SAM" id="Phobius"/>
    </source>
</evidence>
<evidence type="ECO:0000313" key="4">
    <source>
        <dbReference type="EMBL" id="KAK2972661.1"/>
    </source>
</evidence>
<dbReference type="GO" id="GO:0034338">
    <property type="term" value="F:short-chain carboxylesterase activity"/>
    <property type="evidence" value="ECO:0007669"/>
    <property type="project" value="TreeGrafter"/>
</dbReference>
<feature type="transmembrane region" description="Helical" evidence="3">
    <location>
        <begin position="60"/>
        <end position="77"/>
    </location>
</feature>